<keyword evidence="4" id="KW-0963">Cytoplasm</keyword>
<dbReference type="UniPathway" id="UPA00057">
    <property type="reaction ID" value="UER00099"/>
</dbReference>
<dbReference type="EnsemblMetazoa" id="LLOJ005832-RA">
    <property type="protein sequence ID" value="LLOJ005832-PA"/>
    <property type="gene ID" value="LLOJ005832"/>
</dbReference>
<dbReference type="VEuPathDB" id="VectorBase:LLONM1_011159"/>
<keyword evidence="10" id="KW-0152">Cholesterol biosynthesis</keyword>
<keyword evidence="7" id="KW-0808">Transferase</keyword>
<dbReference type="VEuPathDB" id="VectorBase:LLOJ005832"/>
<evidence type="ECO:0000256" key="16">
    <source>
        <dbReference type="ARBA" id="ARBA00023221"/>
    </source>
</evidence>
<keyword evidence="12" id="KW-0752">Steroid biosynthesis</keyword>
<dbReference type="Proteomes" id="UP000092461">
    <property type="component" value="Unassembled WGS sequence"/>
</dbReference>
<evidence type="ECO:0000256" key="15">
    <source>
        <dbReference type="ARBA" id="ARBA00023166"/>
    </source>
</evidence>
<evidence type="ECO:0000256" key="9">
    <source>
        <dbReference type="ARBA" id="ARBA00022777"/>
    </source>
</evidence>
<dbReference type="EC" id="2.7.4.2" evidence="3"/>
<evidence type="ECO:0000313" key="18">
    <source>
        <dbReference type="EnsemblMetazoa" id="LLOJ005832-PA"/>
    </source>
</evidence>
<dbReference type="AlphaFoldDB" id="A0A1B0CME4"/>
<evidence type="ECO:0000256" key="4">
    <source>
        <dbReference type="ARBA" id="ARBA00022490"/>
    </source>
</evidence>
<comment type="subcellular location">
    <subcellularLocation>
        <location evidence="1">Cytoplasm</location>
        <location evidence="1">Cytosol</location>
    </subcellularLocation>
</comment>
<keyword evidence="5" id="KW-0444">Lipid biosynthesis</keyword>
<keyword evidence="8" id="KW-0547">Nucleotide-binding</keyword>
<evidence type="ECO:0000256" key="1">
    <source>
        <dbReference type="ARBA" id="ARBA00004514"/>
    </source>
</evidence>
<protein>
    <recommendedName>
        <fullName evidence="17">Phosphomevalonate kinase</fullName>
        <ecNumber evidence="3">2.7.4.2</ecNumber>
    </recommendedName>
</protein>
<keyword evidence="13" id="KW-0756">Sterol biosynthesis</keyword>
<evidence type="ECO:0000256" key="8">
    <source>
        <dbReference type="ARBA" id="ARBA00022741"/>
    </source>
</evidence>
<evidence type="ECO:0000313" key="19">
    <source>
        <dbReference type="Proteomes" id="UP000092461"/>
    </source>
</evidence>
<name>A0A1B0CME4_LUTLO</name>
<keyword evidence="19" id="KW-1185">Reference proteome</keyword>
<keyword evidence="9" id="KW-0418">Kinase</keyword>
<evidence type="ECO:0000256" key="17">
    <source>
        <dbReference type="ARBA" id="ARBA00034549"/>
    </source>
</evidence>
<dbReference type="GO" id="GO:0005829">
    <property type="term" value="C:cytosol"/>
    <property type="evidence" value="ECO:0007669"/>
    <property type="project" value="UniProtKB-SubCell"/>
</dbReference>
<organism evidence="18 19">
    <name type="scientific">Lutzomyia longipalpis</name>
    <name type="common">Sand fly</name>
    <dbReference type="NCBI Taxonomy" id="7200"/>
    <lineage>
        <taxon>Eukaryota</taxon>
        <taxon>Metazoa</taxon>
        <taxon>Ecdysozoa</taxon>
        <taxon>Arthropoda</taxon>
        <taxon>Hexapoda</taxon>
        <taxon>Insecta</taxon>
        <taxon>Pterygota</taxon>
        <taxon>Neoptera</taxon>
        <taxon>Endopterygota</taxon>
        <taxon>Diptera</taxon>
        <taxon>Nematocera</taxon>
        <taxon>Psychodoidea</taxon>
        <taxon>Psychodidae</taxon>
        <taxon>Lutzomyia</taxon>
        <taxon>Lutzomyia</taxon>
    </lineage>
</organism>
<evidence type="ECO:0000256" key="7">
    <source>
        <dbReference type="ARBA" id="ARBA00022679"/>
    </source>
</evidence>
<reference evidence="18" key="1">
    <citation type="submission" date="2020-05" db="UniProtKB">
        <authorList>
            <consortium name="EnsemblMetazoa"/>
        </authorList>
    </citation>
    <scope>IDENTIFICATION</scope>
    <source>
        <strain evidence="18">Jacobina</strain>
    </source>
</reference>
<keyword evidence="14" id="KW-0443">Lipid metabolism</keyword>
<evidence type="ECO:0000256" key="5">
    <source>
        <dbReference type="ARBA" id="ARBA00022516"/>
    </source>
</evidence>
<dbReference type="Gene3D" id="3.40.50.300">
    <property type="entry name" value="P-loop containing nucleotide triphosphate hydrolases"/>
    <property type="match status" value="1"/>
</dbReference>
<dbReference type="EMBL" id="AJWK01018614">
    <property type="status" value="NOT_ANNOTATED_CDS"/>
    <property type="molecule type" value="Genomic_DNA"/>
</dbReference>
<dbReference type="GO" id="GO:0019287">
    <property type="term" value="P:isopentenyl diphosphate biosynthetic process, mevalonate pathway"/>
    <property type="evidence" value="ECO:0007669"/>
    <property type="project" value="UniProtKB-UniPathway"/>
</dbReference>
<evidence type="ECO:0000256" key="11">
    <source>
        <dbReference type="ARBA" id="ARBA00022840"/>
    </source>
</evidence>
<evidence type="ECO:0000256" key="14">
    <source>
        <dbReference type="ARBA" id="ARBA00023098"/>
    </source>
</evidence>
<evidence type="ECO:0000256" key="13">
    <source>
        <dbReference type="ARBA" id="ARBA00023011"/>
    </source>
</evidence>
<evidence type="ECO:0000256" key="3">
    <source>
        <dbReference type="ARBA" id="ARBA00012958"/>
    </source>
</evidence>
<sequence>MIEWSEKERAKDYGIFCRKAMENVTMPICIVSDIRRKTDLRWFTENYPRRRSERFVSARGWVFQAGVDDAESECDLDDITDWDFVIDNDQEGVPAEELLKPLLDYKISGGEGGGGCHQLITADLLSLCLLLEMVRALNAAAFDEMLLQFTLFRRYCANGHDLFAQLQDIAEEVIFSQMNSHSGANG</sequence>
<dbReference type="PANTHER" id="PTHR13101:SF1">
    <property type="entry name" value="PHOSPHOMEVALONATE KINASE"/>
    <property type="match status" value="1"/>
</dbReference>
<keyword evidence="6" id="KW-0153">Cholesterol metabolism</keyword>
<dbReference type="InterPro" id="IPR027417">
    <property type="entry name" value="P-loop_NTPase"/>
</dbReference>
<keyword evidence="16" id="KW-0753">Steroid metabolism</keyword>
<keyword evidence="11" id="KW-0067">ATP-binding</keyword>
<proteinExistence type="predicted"/>
<dbReference type="GO" id="GO:0005524">
    <property type="term" value="F:ATP binding"/>
    <property type="evidence" value="ECO:0007669"/>
    <property type="project" value="UniProtKB-KW"/>
</dbReference>
<accession>A0A1B0CME4</accession>
<evidence type="ECO:0000256" key="2">
    <source>
        <dbReference type="ARBA" id="ARBA00005017"/>
    </source>
</evidence>
<keyword evidence="15" id="KW-1207">Sterol metabolism</keyword>
<comment type="pathway">
    <text evidence="2">Isoprenoid biosynthesis; isopentenyl diphosphate biosynthesis via mevalonate pathway; isopentenyl diphosphate from (R)-mevalonate: step 2/3.</text>
</comment>
<dbReference type="GO" id="GO:0006695">
    <property type="term" value="P:cholesterol biosynthetic process"/>
    <property type="evidence" value="ECO:0007669"/>
    <property type="project" value="UniProtKB-KW"/>
</dbReference>
<dbReference type="GO" id="GO:0004631">
    <property type="term" value="F:phosphomevalonate kinase activity"/>
    <property type="evidence" value="ECO:0007669"/>
    <property type="project" value="UniProtKB-EC"/>
</dbReference>
<evidence type="ECO:0000256" key="10">
    <source>
        <dbReference type="ARBA" id="ARBA00022778"/>
    </source>
</evidence>
<evidence type="ECO:0000256" key="12">
    <source>
        <dbReference type="ARBA" id="ARBA00022955"/>
    </source>
</evidence>
<evidence type="ECO:0000256" key="6">
    <source>
        <dbReference type="ARBA" id="ARBA00022548"/>
    </source>
</evidence>
<dbReference type="PANTHER" id="PTHR13101">
    <property type="entry name" value="PHOSPHOMEVALONATE KINASE"/>
    <property type="match status" value="1"/>
</dbReference>
<dbReference type="Pfam" id="PF04275">
    <property type="entry name" value="P-mevalo_kinase"/>
    <property type="match status" value="1"/>
</dbReference>
<dbReference type="InterPro" id="IPR005919">
    <property type="entry name" value="Pmev_kin_anim"/>
</dbReference>